<accession>A0A160IL79</accession>
<gene>
    <name evidence="6" type="primary">def</name>
    <name evidence="7" type="ORF">ABE65_008365</name>
</gene>
<dbReference type="PANTHER" id="PTHR10458">
    <property type="entry name" value="PEPTIDE DEFORMYLASE"/>
    <property type="match status" value="1"/>
</dbReference>
<dbReference type="InterPro" id="IPR036821">
    <property type="entry name" value="Peptide_deformylase_sf"/>
</dbReference>
<dbReference type="InterPro" id="IPR023635">
    <property type="entry name" value="Peptide_deformylase"/>
</dbReference>
<comment type="function">
    <text evidence="6">Removes the formyl group from the N-terminal Met of newly synthesized proteins. Requires at least a dipeptide for an efficient rate of reaction. N-terminal L-methionine is a prerequisite for activity but the enzyme has broad specificity at other positions.</text>
</comment>
<dbReference type="GO" id="GO:0042586">
    <property type="term" value="F:peptide deformylase activity"/>
    <property type="evidence" value="ECO:0007669"/>
    <property type="project" value="UniProtKB-UniRule"/>
</dbReference>
<proteinExistence type="inferred from homology"/>
<feature type="binding site" evidence="6">
    <location>
        <position position="90"/>
    </location>
    <ligand>
        <name>Fe cation</name>
        <dbReference type="ChEBI" id="CHEBI:24875"/>
    </ligand>
</feature>
<evidence type="ECO:0000256" key="6">
    <source>
        <dbReference type="HAMAP-Rule" id="MF_00163"/>
    </source>
</evidence>
<keyword evidence="4 6" id="KW-0648">Protein biosynthesis</keyword>
<feature type="binding site" evidence="6">
    <location>
        <position position="136"/>
    </location>
    <ligand>
        <name>Fe cation</name>
        <dbReference type="ChEBI" id="CHEBI:24875"/>
    </ligand>
</feature>
<name>A0A160IL79_9BACL</name>
<comment type="catalytic activity">
    <reaction evidence="6">
        <text>N-terminal N-formyl-L-methionyl-[peptide] + H2O = N-terminal L-methionyl-[peptide] + formate</text>
        <dbReference type="Rhea" id="RHEA:24420"/>
        <dbReference type="Rhea" id="RHEA-COMP:10639"/>
        <dbReference type="Rhea" id="RHEA-COMP:10640"/>
        <dbReference type="ChEBI" id="CHEBI:15377"/>
        <dbReference type="ChEBI" id="CHEBI:15740"/>
        <dbReference type="ChEBI" id="CHEBI:49298"/>
        <dbReference type="ChEBI" id="CHEBI:64731"/>
        <dbReference type="EC" id="3.5.1.88"/>
    </reaction>
</comment>
<dbReference type="STRING" id="1221500.ABE65_008365"/>
<dbReference type="SUPFAM" id="SSF56420">
    <property type="entry name" value="Peptide deformylase"/>
    <property type="match status" value="1"/>
</dbReference>
<evidence type="ECO:0000256" key="3">
    <source>
        <dbReference type="ARBA" id="ARBA00022801"/>
    </source>
</evidence>
<dbReference type="GO" id="GO:0046872">
    <property type="term" value="F:metal ion binding"/>
    <property type="evidence" value="ECO:0007669"/>
    <property type="project" value="UniProtKB-KW"/>
</dbReference>
<dbReference type="NCBIfam" id="TIGR00079">
    <property type="entry name" value="pept_deformyl"/>
    <property type="match status" value="1"/>
</dbReference>
<reference evidence="7 8" key="1">
    <citation type="submission" date="2016-04" db="EMBL/GenBank/DDBJ databases">
        <title>Complete genome sequence of Fictibacillus phosphorivorans G25-29, a strain toxic to nematodes.</title>
        <authorList>
            <person name="Zheng Z."/>
        </authorList>
    </citation>
    <scope>NUCLEOTIDE SEQUENCE [LARGE SCALE GENOMIC DNA]</scope>
    <source>
        <strain evidence="7 8">G25-29</strain>
    </source>
</reference>
<dbReference type="Gene3D" id="3.90.45.10">
    <property type="entry name" value="Peptide deformylase"/>
    <property type="match status" value="1"/>
</dbReference>
<dbReference type="AlphaFoldDB" id="A0A160IL79"/>
<evidence type="ECO:0000256" key="4">
    <source>
        <dbReference type="ARBA" id="ARBA00022917"/>
    </source>
</evidence>
<dbReference type="EC" id="3.5.1.88" evidence="6"/>
<dbReference type="RefSeq" id="WP_066393540.1">
    <property type="nucleotide sequence ID" value="NZ_CP015378.1"/>
</dbReference>
<organism evidence="7 8">
    <name type="scientific">Fictibacillus phosphorivorans</name>
    <dbReference type="NCBI Taxonomy" id="1221500"/>
    <lineage>
        <taxon>Bacteria</taxon>
        <taxon>Bacillati</taxon>
        <taxon>Bacillota</taxon>
        <taxon>Bacilli</taxon>
        <taxon>Bacillales</taxon>
        <taxon>Fictibacillaceae</taxon>
        <taxon>Fictibacillus</taxon>
    </lineage>
</organism>
<dbReference type="Proteomes" id="UP000076623">
    <property type="component" value="Chromosome"/>
</dbReference>
<keyword evidence="8" id="KW-1185">Reference proteome</keyword>
<evidence type="ECO:0000256" key="1">
    <source>
        <dbReference type="ARBA" id="ARBA00010759"/>
    </source>
</evidence>
<dbReference type="Pfam" id="PF01327">
    <property type="entry name" value="Pep_deformylase"/>
    <property type="match status" value="1"/>
</dbReference>
<evidence type="ECO:0000256" key="2">
    <source>
        <dbReference type="ARBA" id="ARBA00022723"/>
    </source>
</evidence>
<keyword evidence="3 6" id="KW-0378">Hydrolase</keyword>
<evidence type="ECO:0000313" key="7">
    <source>
        <dbReference type="EMBL" id="ANC76811.1"/>
    </source>
</evidence>
<evidence type="ECO:0000313" key="8">
    <source>
        <dbReference type="Proteomes" id="UP000076623"/>
    </source>
</evidence>
<keyword evidence="2 6" id="KW-0479">Metal-binding</keyword>
<sequence length="157" mass="17247">MTILKIVEHPHPVLETECEQVKTFDKKLKKLVKDMFETMYEAEGVGLAAPQIGIAEQIAVVDIGDDTGQLVLINPVIKKASGSQSGPEGCLSFPGLFGEVERPFKVTVTAQDADGKAYTIEASDFLARAIQHEIDHLHGILFTSKVIEYYETEELEG</sequence>
<dbReference type="PIRSF" id="PIRSF004749">
    <property type="entry name" value="Pep_def"/>
    <property type="match status" value="1"/>
</dbReference>
<comment type="similarity">
    <text evidence="1 6">Belongs to the polypeptide deformylase family.</text>
</comment>
<feature type="active site" evidence="6">
    <location>
        <position position="133"/>
    </location>
</feature>
<keyword evidence="5 6" id="KW-0408">Iron</keyword>
<dbReference type="NCBIfam" id="NF001159">
    <property type="entry name" value="PRK00150.1-3"/>
    <property type="match status" value="1"/>
</dbReference>
<feature type="binding site" evidence="6">
    <location>
        <position position="132"/>
    </location>
    <ligand>
        <name>Fe cation</name>
        <dbReference type="ChEBI" id="CHEBI:24875"/>
    </ligand>
</feature>
<evidence type="ECO:0000256" key="5">
    <source>
        <dbReference type="ARBA" id="ARBA00023004"/>
    </source>
</evidence>
<dbReference type="PRINTS" id="PR01576">
    <property type="entry name" value="PDEFORMYLASE"/>
</dbReference>
<dbReference type="FunFam" id="3.90.45.10:FF:000005">
    <property type="entry name" value="Peptide deformylase"/>
    <property type="match status" value="1"/>
</dbReference>
<dbReference type="GO" id="GO:0006412">
    <property type="term" value="P:translation"/>
    <property type="evidence" value="ECO:0007669"/>
    <property type="project" value="UniProtKB-UniRule"/>
</dbReference>
<dbReference type="PANTHER" id="PTHR10458:SF22">
    <property type="entry name" value="PEPTIDE DEFORMYLASE"/>
    <property type="match status" value="1"/>
</dbReference>
<protein>
    <recommendedName>
        <fullName evidence="6">Peptide deformylase</fullName>
        <shortName evidence="6">PDF</shortName>
        <ecNumber evidence="6">3.5.1.88</ecNumber>
    </recommendedName>
    <alternativeName>
        <fullName evidence="6">Polypeptide deformylase</fullName>
    </alternativeName>
</protein>
<comment type="cofactor">
    <cofactor evidence="6">
        <name>Fe(2+)</name>
        <dbReference type="ChEBI" id="CHEBI:29033"/>
    </cofactor>
    <text evidence="6">Binds 1 Fe(2+) ion.</text>
</comment>
<dbReference type="KEGG" id="fpn:ABE65_008365"/>
<dbReference type="HAMAP" id="MF_00163">
    <property type="entry name" value="Pep_deformylase"/>
    <property type="match status" value="1"/>
</dbReference>
<dbReference type="CDD" id="cd00487">
    <property type="entry name" value="Pep_deformylase"/>
    <property type="match status" value="1"/>
</dbReference>
<dbReference type="EMBL" id="CP015378">
    <property type="protein sequence ID" value="ANC76811.1"/>
    <property type="molecule type" value="Genomic_DNA"/>
</dbReference>